<comment type="caution">
    <text evidence="1">The sequence shown here is derived from an EMBL/GenBank/DDBJ whole genome shotgun (WGS) entry which is preliminary data.</text>
</comment>
<sequence length="70" mass="8016">MHLSKFIRVVAEMTRLFFYAHAYFTCDARNCTYAAREREAARSGRPGQDIQGHQLVVSVLVAERAWEGQV</sequence>
<reference evidence="1 2" key="1">
    <citation type="submission" date="2019-05" db="EMBL/GenBank/DDBJ databases">
        <title>Another draft genome of Portunus trituberculatus and its Hox gene families provides insights of decapod evolution.</title>
        <authorList>
            <person name="Jeong J.-H."/>
            <person name="Song I."/>
            <person name="Kim S."/>
            <person name="Choi T."/>
            <person name="Kim D."/>
            <person name="Ryu S."/>
            <person name="Kim W."/>
        </authorList>
    </citation>
    <scope>NUCLEOTIDE SEQUENCE [LARGE SCALE GENOMIC DNA]</scope>
    <source>
        <tissue evidence="1">Muscle</tissue>
    </source>
</reference>
<dbReference type="EMBL" id="VSRR010070545">
    <property type="protein sequence ID" value="MPC86133.1"/>
    <property type="molecule type" value="Genomic_DNA"/>
</dbReference>
<name>A0A5B7IUY9_PORTR</name>
<dbReference type="Proteomes" id="UP000324222">
    <property type="component" value="Unassembled WGS sequence"/>
</dbReference>
<organism evidence="1 2">
    <name type="scientific">Portunus trituberculatus</name>
    <name type="common">Swimming crab</name>
    <name type="synonym">Neptunus trituberculatus</name>
    <dbReference type="NCBI Taxonomy" id="210409"/>
    <lineage>
        <taxon>Eukaryota</taxon>
        <taxon>Metazoa</taxon>
        <taxon>Ecdysozoa</taxon>
        <taxon>Arthropoda</taxon>
        <taxon>Crustacea</taxon>
        <taxon>Multicrustacea</taxon>
        <taxon>Malacostraca</taxon>
        <taxon>Eumalacostraca</taxon>
        <taxon>Eucarida</taxon>
        <taxon>Decapoda</taxon>
        <taxon>Pleocyemata</taxon>
        <taxon>Brachyura</taxon>
        <taxon>Eubrachyura</taxon>
        <taxon>Portunoidea</taxon>
        <taxon>Portunidae</taxon>
        <taxon>Portuninae</taxon>
        <taxon>Portunus</taxon>
    </lineage>
</organism>
<evidence type="ECO:0000313" key="1">
    <source>
        <dbReference type="EMBL" id="MPC86133.1"/>
    </source>
</evidence>
<keyword evidence="2" id="KW-1185">Reference proteome</keyword>
<dbReference type="AlphaFoldDB" id="A0A5B7IUY9"/>
<proteinExistence type="predicted"/>
<protein>
    <submittedName>
        <fullName evidence="1">Uncharacterized protein</fullName>
    </submittedName>
</protein>
<gene>
    <name evidence="1" type="ORF">E2C01_080949</name>
</gene>
<evidence type="ECO:0000313" key="2">
    <source>
        <dbReference type="Proteomes" id="UP000324222"/>
    </source>
</evidence>
<accession>A0A5B7IUY9</accession>